<gene>
    <name evidence="1" type="ORF">DFQ12_2568</name>
</gene>
<name>A0A420B6G1_SPHD1</name>
<dbReference type="AlphaFoldDB" id="A0A420B6G1"/>
<proteinExistence type="predicted"/>
<organism evidence="1 2">
    <name type="scientific">Sphingobacterium detergens</name>
    <dbReference type="NCBI Taxonomy" id="1145106"/>
    <lineage>
        <taxon>Bacteria</taxon>
        <taxon>Pseudomonadati</taxon>
        <taxon>Bacteroidota</taxon>
        <taxon>Sphingobacteriia</taxon>
        <taxon>Sphingobacteriales</taxon>
        <taxon>Sphingobacteriaceae</taxon>
        <taxon>Sphingobacterium</taxon>
    </lineage>
</organism>
<reference evidence="1 2" key="1">
    <citation type="submission" date="2018-09" db="EMBL/GenBank/DDBJ databases">
        <title>Genomic Encyclopedia of Type Strains, Phase III (KMG-III): the genomes of soil and plant-associated and newly described type strains.</title>
        <authorList>
            <person name="Whitman W."/>
        </authorList>
    </citation>
    <scope>NUCLEOTIDE SEQUENCE [LARGE SCALE GENOMIC DNA]</scope>
    <source>
        <strain evidence="1 2">CECT 7938</strain>
    </source>
</reference>
<evidence type="ECO:0000313" key="1">
    <source>
        <dbReference type="EMBL" id="RKE52334.1"/>
    </source>
</evidence>
<comment type="caution">
    <text evidence="1">The sequence shown here is derived from an EMBL/GenBank/DDBJ whole genome shotgun (WGS) entry which is preliminary data.</text>
</comment>
<evidence type="ECO:0000313" key="2">
    <source>
        <dbReference type="Proteomes" id="UP000286246"/>
    </source>
</evidence>
<dbReference type="Proteomes" id="UP000286246">
    <property type="component" value="Unassembled WGS sequence"/>
</dbReference>
<accession>A0A420B6G1</accession>
<protein>
    <submittedName>
        <fullName evidence="1">Uncharacterized protein</fullName>
    </submittedName>
</protein>
<sequence>MHLYINLIQFSYILAKFILFIHRATATDEVSVSQKQALNP</sequence>
<dbReference type="EMBL" id="RAPY01000002">
    <property type="protein sequence ID" value="RKE52334.1"/>
    <property type="molecule type" value="Genomic_DNA"/>
</dbReference>
<keyword evidence="2" id="KW-1185">Reference proteome</keyword>